<evidence type="ECO:0000313" key="1">
    <source>
        <dbReference type="EMBL" id="MBA4454051.1"/>
    </source>
</evidence>
<feature type="non-terminal residue" evidence="1">
    <location>
        <position position="240"/>
    </location>
</feature>
<organism evidence="1 2">
    <name type="scientific">Candidatus Nitrosomaritimum aestuariumsis</name>
    <dbReference type="NCBI Taxonomy" id="3342354"/>
    <lineage>
        <taxon>Archaea</taxon>
        <taxon>Nitrososphaerota</taxon>
        <taxon>Nitrososphaeria</taxon>
        <taxon>Nitrosopumilales</taxon>
        <taxon>Nitrosopumilaceae</taxon>
        <taxon>Candidatus Nitrosomaritimum</taxon>
    </lineage>
</organism>
<protein>
    <submittedName>
        <fullName evidence="1">Glutamate--tRNA ligase</fullName>
    </submittedName>
</protein>
<accession>A0AC60W3B3</accession>
<dbReference type="Proteomes" id="UP000526786">
    <property type="component" value="Unassembled WGS sequence"/>
</dbReference>
<sequence length="240" mass="27307">MDEDIKSEIRKVALQNAFEHEGKTQDKIVLSKILGTKPEFRSKVKEIIGDISEIVSSVNQLSFEDQKKEIETNFPDLLKPKEKVEEREGLPPLQGAEQGKVVTRFPPEPNGYPHIGHAKAAIINAEYAKMYGGKCILRMDDTNPEAERMEYHAAIKVGLDWLGVEFDVVKSTSDDMEFFYEKGMELINSGKAYVCTCKRENISQNRRERKACKCSLGDIEKNNQGWDKMFQKYKPGEAIV</sequence>
<dbReference type="EMBL" id="JACENC010000152">
    <property type="protein sequence ID" value="MBA4454051.1"/>
    <property type="molecule type" value="Genomic_DNA"/>
</dbReference>
<reference evidence="1 2" key="1">
    <citation type="journal article" date="2020" name="Appl. Environ. Microbiol.">
        <title>Genomic Characteristics of a Novel Species of Ammonia-Oxidizing Archaea from the Jiulong River Estuary.</title>
        <authorList>
            <person name="Zou D."/>
            <person name="Wan R."/>
            <person name="Han L."/>
            <person name="Xu M.N."/>
            <person name="Liu Y."/>
            <person name="Liu H."/>
            <person name="Kao S.J."/>
            <person name="Li M."/>
        </authorList>
    </citation>
    <scope>NUCLEOTIDE SEQUENCE [LARGE SCALE GENOMIC DNA]</scope>
    <source>
        <strain evidence="1">W2bin3</strain>
    </source>
</reference>
<proteinExistence type="predicted"/>
<name>A0AC60W3B3_9ARCH</name>
<comment type="caution">
    <text evidence="1">The sequence shown here is derived from an EMBL/GenBank/DDBJ whole genome shotgun (WGS) entry which is preliminary data.</text>
</comment>
<gene>
    <name evidence="1" type="ORF">H2B05_03815</name>
</gene>
<evidence type="ECO:0000313" key="2">
    <source>
        <dbReference type="Proteomes" id="UP000526786"/>
    </source>
</evidence>
<keyword evidence="1" id="KW-0436">Ligase</keyword>